<dbReference type="HOGENOM" id="CLU_1189154_0_0_5"/>
<dbReference type="Proteomes" id="UP000005092">
    <property type="component" value="Unassembled WGS sequence"/>
</dbReference>
<keyword evidence="1" id="KW-0812">Transmembrane</keyword>
<keyword evidence="1" id="KW-0472">Membrane</keyword>
<proteinExistence type="predicted"/>
<evidence type="ECO:0000313" key="3">
    <source>
        <dbReference type="Proteomes" id="UP000005092"/>
    </source>
</evidence>
<evidence type="ECO:0000256" key="1">
    <source>
        <dbReference type="SAM" id="Phobius"/>
    </source>
</evidence>
<dbReference type="AlphaFoldDB" id="J0H1L5"/>
<accession>J0H1L5</accession>
<protein>
    <submittedName>
        <fullName evidence="2">Uncharacterized protein</fullName>
    </submittedName>
</protein>
<dbReference type="OrthoDB" id="9935781at2"/>
<evidence type="ECO:0000313" key="2">
    <source>
        <dbReference type="EMBL" id="EJB03865.1"/>
    </source>
</evidence>
<reference evidence="2 3" key="1">
    <citation type="submission" date="2012-02" db="EMBL/GenBank/DDBJ databases">
        <title>Improved High-Quality Draft Sequence of Rhizobium leguminosarum bv. trifolii WSM597.</title>
        <authorList>
            <consortium name="US DOE Joint Genome Institute"/>
            <person name="Lucas S."/>
            <person name="Han J."/>
            <person name="Lapidus A."/>
            <person name="Cheng J.-F."/>
            <person name="Goodwin L."/>
            <person name="Pitluck S."/>
            <person name="Peters L."/>
            <person name="Ovchinnikova G."/>
            <person name="Held B."/>
            <person name="Detter J.C."/>
            <person name="Han C."/>
            <person name="Tapia R."/>
            <person name="Land M."/>
            <person name="Hauser L."/>
            <person name="Kyrpides N."/>
            <person name="Ivanova N."/>
            <person name="Pagani I."/>
            <person name="Brau L."/>
            <person name="Yates R."/>
            <person name="O'Hara G."/>
            <person name="Rui T."/>
            <person name="Howieson J."/>
            <person name="Reeve W."/>
            <person name="Woyke T."/>
        </authorList>
    </citation>
    <scope>NUCLEOTIDE SEQUENCE [LARGE SCALE GENOMIC DNA]</scope>
    <source>
        <strain evidence="2 3">WSM597</strain>
    </source>
</reference>
<organism evidence="2 3">
    <name type="scientific">Rhizobium leguminosarum bv. trifolii WSM597</name>
    <dbReference type="NCBI Taxonomy" id="754764"/>
    <lineage>
        <taxon>Bacteria</taxon>
        <taxon>Pseudomonadati</taxon>
        <taxon>Pseudomonadota</taxon>
        <taxon>Alphaproteobacteria</taxon>
        <taxon>Hyphomicrobiales</taxon>
        <taxon>Rhizobiaceae</taxon>
        <taxon>Rhizobium/Agrobacterium group</taxon>
        <taxon>Rhizobium</taxon>
    </lineage>
</organism>
<dbReference type="RefSeq" id="WP_003588066.1">
    <property type="nucleotide sequence ID" value="NZ_JH719381.1"/>
</dbReference>
<dbReference type="EMBL" id="JH719381">
    <property type="protein sequence ID" value="EJB03865.1"/>
    <property type="molecule type" value="Genomic_DNA"/>
</dbReference>
<sequence>MEEWEIYTEGLKTIGMWSTQPKYDGFWGYVYDWQTLISGAVALLAGAVVYAQLIVQRKQLAEERRKQLELSKRQERAARIRIPHALAELMEFVENGFIAWGGGTLNSIKLPVRPVETLMSVAEAIDDTSYQTVRELVSALQVFESRHLEKKQRSHFHPGQAAVDLARLEFQIDRLFPFGRMSNEEAVPFVKPAKDDIAAVFGKHEMPLSGKGKASNIEERLEQALRLVPAKKE</sequence>
<feature type="transmembrane region" description="Helical" evidence="1">
    <location>
        <begin position="33"/>
        <end position="55"/>
    </location>
</feature>
<gene>
    <name evidence="2" type="ORF">Rleg9DRAFT_2709</name>
</gene>
<keyword evidence="1" id="KW-1133">Transmembrane helix</keyword>
<name>J0H1L5_RHILT</name>